<gene>
    <name evidence="21" type="primary">SPOSA6832_04325</name>
</gene>
<dbReference type="Gene3D" id="3.40.50.80">
    <property type="entry name" value="Nucleotide-binding domain of ferredoxin-NADP reductase (FNR) module"/>
    <property type="match status" value="1"/>
</dbReference>
<dbReference type="PROSITE" id="PS00191">
    <property type="entry name" value="CYTOCHROME_B5_1"/>
    <property type="match status" value="1"/>
</dbReference>
<dbReference type="Pfam" id="PF00174">
    <property type="entry name" value="Oxidored_molyb"/>
    <property type="match status" value="1"/>
</dbReference>
<dbReference type="SUPFAM" id="SSF81296">
    <property type="entry name" value="E set domains"/>
    <property type="match status" value="1"/>
</dbReference>
<dbReference type="GO" id="GO:0020037">
    <property type="term" value="F:heme binding"/>
    <property type="evidence" value="ECO:0007669"/>
    <property type="project" value="InterPro"/>
</dbReference>
<dbReference type="PROSITE" id="PS51384">
    <property type="entry name" value="FAD_FR"/>
    <property type="match status" value="1"/>
</dbReference>
<dbReference type="Pfam" id="PF00173">
    <property type="entry name" value="Cyt-b5"/>
    <property type="match status" value="1"/>
</dbReference>
<dbReference type="PROSITE" id="PS50255">
    <property type="entry name" value="CYTOCHROME_B5_2"/>
    <property type="match status" value="1"/>
</dbReference>
<evidence type="ECO:0000259" key="19">
    <source>
        <dbReference type="PROSITE" id="PS50255"/>
    </source>
</evidence>
<dbReference type="PRINTS" id="PR00407">
    <property type="entry name" value="EUMOPTERIN"/>
</dbReference>
<evidence type="ECO:0000313" key="21">
    <source>
        <dbReference type="EMBL" id="CEQ42493.1"/>
    </source>
</evidence>
<dbReference type="InterPro" id="IPR005066">
    <property type="entry name" value="MoCF_OxRdtse_dimer"/>
</dbReference>
<dbReference type="CDD" id="cd06183">
    <property type="entry name" value="cyt_b5_reduct_like"/>
    <property type="match status" value="1"/>
</dbReference>
<evidence type="ECO:0000256" key="17">
    <source>
        <dbReference type="ARBA" id="ARBA00049155"/>
    </source>
</evidence>
<keyword evidence="12" id="KW-0479">Metal-binding</keyword>
<feature type="non-terminal residue" evidence="21">
    <location>
        <position position="1"/>
    </location>
</feature>
<accession>A0A0D6ERM0</accession>
<comment type="catalytic activity">
    <reaction evidence="17">
        <text>nitrite + NADP(+) + H2O = nitrate + NADPH + H(+)</text>
        <dbReference type="Rhea" id="RHEA:19061"/>
        <dbReference type="ChEBI" id="CHEBI:15377"/>
        <dbReference type="ChEBI" id="CHEBI:15378"/>
        <dbReference type="ChEBI" id="CHEBI:16301"/>
        <dbReference type="ChEBI" id="CHEBI:17632"/>
        <dbReference type="ChEBI" id="CHEBI:57783"/>
        <dbReference type="ChEBI" id="CHEBI:58349"/>
        <dbReference type="EC" id="1.7.1.3"/>
    </reaction>
</comment>
<feature type="domain" description="Cytochrome b5 heme-binding" evidence="19">
    <location>
        <begin position="588"/>
        <end position="663"/>
    </location>
</feature>
<dbReference type="EC" id="1.7.1.3" evidence="7"/>
<reference evidence="22" key="1">
    <citation type="submission" date="2015-02" db="EMBL/GenBank/DDBJ databases">
        <authorList>
            <person name="Gon?alves P."/>
        </authorList>
    </citation>
    <scope>NUCLEOTIDE SEQUENCE [LARGE SCALE GENOMIC DNA]</scope>
</reference>
<dbReference type="PRINTS" id="PR00406">
    <property type="entry name" value="CYTB5RDTASE"/>
</dbReference>
<feature type="compositionally biased region" description="Low complexity" evidence="18">
    <location>
        <begin position="1"/>
        <end position="17"/>
    </location>
</feature>
<keyword evidence="14" id="KW-0560">Oxidoreductase</keyword>
<dbReference type="InterPro" id="IPR008333">
    <property type="entry name" value="Cbr1-like_FAD-bd_dom"/>
</dbReference>
<dbReference type="Pfam" id="PF00175">
    <property type="entry name" value="NAD_binding_1"/>
    <property type="match status" value="1"/>
</dbReference>
<dbReference type="SMART" id="SM01117">
    <property type="entry name" value="Cyt-b5"/>
    <property type="match status" value="1"/>
</dbReference>
<keyword evidence="9" id="KW-0500">Molybdenum</keyword>
<dbReference type="EMBL" id="CENE01000027">
    <property type="protein sequence ID" value="CEQ42493.1"/>
    <property type="molecule type" value="Genomic_DNA"/>
</dbReference>
<dbReference type="PROSITE" id="PS00559">
    <property type="entry name" value="MOLYBDOPTERIN_EUK"/>
    <property type="match status" value="1"/>
</dbReference>
<dbReference type="InterPro" id="IPR036400">
    <property type="entry name" value="Cyt_B5-like_heme/steroid_sf"/>
</dbReference>
<keyword evidence="22" id="KW-1185">Reference proteome</keyword>
<dbReference type="InterPro" id="IPR039261">
    <property type="entry name" value="FNR_nucleotide-bd"/>
</dbReference>
<protein>
    <recommendedName>
        <fullName evidence="8">Nitrate reductase [NADPH]</fullName>
        <ecNumber evidence="7">1.7.1.3</ecNumber>
    </recommendedName>
</protein>
<comment type="function">
    <text evidence="4">Nitrate reductase is a key enzyme involved in the first step of nitrate assimilation in plants, fungi and bacteria.</text>
</comment>
<dbReference type="GO" id="GO:0042128">
    <property type="term" value="P:nitrate assimilation"/>
    <property type="evidence" value="ECO:0007669"/>
    <property type="project" value="UniProtKB-KW"/>
</dbReference>
<dbReference type="InterPro" id="IPR036374">
    <property type="entry name" value="OxRdtase_Mopterin-bd_sf"/>
</dbReference>
<keyword evidence="11" id="KW-0285">Flavoprotein</keyword>
<dbReference type="GO" id="GO:0050464">
    <property type="term" value="F:nitrate reductase (NADPH) activity"/>
    <property type="evidence" value="ECO:0007669"/>
    <property type="project" value="UniProtKB-EC"/>
</dbReference>
<evidence type="ECO:0000256" key="12">
    <source>
        <dbReference type="ARBA" id="ARBA00022723"/>
    </source>
</evidence>
<dbReference type="GO" id="GO:0008482">
    <property type="term" value="F:sulfite oxidase activity"/>
    <property type="evidence" value="ECO:0007669"/>
    <property type="project" value="TreeGrafter"/>
</dbReference>
<dbReference type="InterPro" id="IPR017927">
    <property type="entry name" value="FAD-bd_FR_type"/>
</dbReference>
<feature type="region of interest" description="Disordered" evidence="18">
    <location>
        <begin position="1"/>
        <end position="81"/>
    </location>
</feature>
<evidence type="ECO:0000256" key="13">
    <source>
        <dbReference type="ARBA" id="ARBA00022827"/>
    </source>
</evidence>
<dbReference type="InterPro" id="IPR008335">
    <property type="entry name" value="Mopterin_OxRdtase_euk"/>
</dbReference>
<keyword evidence="13" id="KW-0274">FAD</keyword>
<evidence type="ECO:0000313" key="22">
    <source>
        <dbReference type="Proteomes" id="UP000243876"/>
    </source>
</evidence>
<keyword evidence="10" id="KW-0349">Heme</keyword>
<evidence type="ECO:0000259" key="20">
    <source>
        <dbReference type="PROSITE" id="PS51384"/>
    </source>
</evidence>
<evidence type="ECO:0000256" key="8">
    <source>
        <dbReference type="ARBA" id="ARBA00015499"/>
    </source>
</evidence>
<dbReference type="InterPro" id="IPR022407">
    <property type="entry name" value="OxRdtase_Mopterin_BS"/>
</dbReference>
<dbReference type="PRINTS" id="PR00363">
    <property type="entry name" value="CYTOCHROMEB5"/>
</dbReference>
<name>A0A0D6ERM0_SPOSA</name>
<dbReference type="InterPro" id="IPR017938">
    <property type="entry name" value="Riboflavin_synthase-like_b-brl"/>
</dbReference>
<evidence type="ECO:0000256" key="14">
    <source>
        <dbReference type="ARBA" id="ARBA00023002"/>
    </source>
</evidence>
<comment type="cofactor">
    <cofactor evidence="3">
        <name>FAD</name>
        <dbReference type="ChEBI" id="CHEBI:57692"/>
    </cofactor>
</comment>
<evidence type="ECO:0000256" key="4">
    <source>
        <dbReference type="ARBA" id="ARBA00003838"/>
    </source>
</evidence>
<dbReference type="Gene3D" id="3.90.420.10">
    <property type="entry name" value="Oxidoreductase, molybdopterin-binding domain"/>
    <property type="match status" value="1"/>
</dbReference>
<evidence type="ECO:0000256" key="5">
    <source>
        <dbReference type="ARBA" id="ARBA00006253"/>
    </source>
</evidence>
<dbReference type="SUPFAM" id="SSF63380">
    <property type="entry name" value="Riboflavin synthase domain-like"/>
    <property type="match status" value="1"/>
</dbReference>
<evidence type="ECO:0000256" key="7">
    <source>
        <dbReference type="ARBA" id="ARBA00012673"/>
    </source>
</evidence>
<dbReference type="PANTHER" id="PTHR19372">
    <property type="entry name" value="SULFITE REDUCTASE"/>
    <property type="match status" value="1"/>
</dbReference>
<evidence type="ECO:0000256" key="10">
    <source>
        <dbReference type="ARBA" id="ARBA00022617"/>
    </source>
</evidence>
<dbReference type="SUPFAM" id="SSF55856">
    <property type="entry name" value="Cytochrome b5-like heme/steroid binding domain"/>
    <property type="match status" value="1"/>
</dbReference>
<sequence>MLTPGSSSSSDTGSNVSTRPTTAPSSPKLDGNVGLPSPFYPPSLAQIEGIDGKDDAPPLPDYYPPVPASISPKETDAQTKGTPDEWVIRDSALVRLTAELLPLIDPCLRHAQGFLTPTRLFYVRNHGIVPKVTRDEAANWSLEVSGLVKNPCTLSLADLIDPSKFQTVTLPVTLVCAGNRRGEQNAVRKSLGFTWGAAGLSTALFTGVYLADVLNVVQPQNEGVVGQEGFRRAEHVVFEGAEDLPNGKYGTSQRLRWARQKEKGMLLAWAMNGKALEPDHGFPLRLVVPGQIGGTPLRQVAQEDRDQRQGEPAPPALLGAFRRSCSSKQPLTLVLHPQDNKVLPTTLMPEQARNERDWWYDPRYIITDLNVNSAIARPAHNEKLVVPSLSAGTPSTTYTVEGYVYAGGGRRVTRVELTLDDGETWTLCELNYPEDRYRTMPYQGSVWGEIDLASRDECFCWAFWRCQIPVEKLADSGCIAVRGMDESLNLQGKTMYWNPTGMMNNWWFRVAVHRSTDTAGNTVLTFEHPTLPGLQSGGWMDRLKESGLDPANPSFTKAVPEDAEIVARAKQAAVAEKPKIVMTKEGVDRKITSAELMAHNKEEEPWFVVNGEVYDGTGFLKDHPGGAESITLVAGEDASEDFMAIHSLAAKLRLAEFHIGTLVAGEDGPVLTGEAVSSVPDPTFLSKTKWKSAKLVEISYVNHDSRLYRFALEHPEQPLGLPTGQHVYARLRRKMSPEDAEHRGEDKVPVEGELVQRAYTPVSMSNAKGFLDLLIKVRPFFYFLFHATKRKLTSFPLSQVYFRTPAFPEGGKMTLGFEELQVGDVVEFKGPLGSFEWLGITPIIQVLRGVIYDKEDTSTKLYVLNANKTQADILLRAELEALATLAGPERFRQHLVLSKGPEDWPFSKGRINKQMLAEHLPPPGQDSLVLICGPDPMINEIVKPGLTELGWDVPNQLVVF</sequence>
<dbReference type="InterPro" id="IPR014756">
    <property type="entry name" value="Ig_E-set"/>
</dbReference>
<dbReference type="Gene3D" id="2.60.40.650">
    <property type="match status" value="1"/>
</dbReference>
<evidence type="ECO:0000256" key="2">
    <source>
        <dbReference type="ARBA" id="ARBA00001971"/>
    </source>
</evidence>
<dbReference type="Gene3D" id="2.40.30.10">
    <property type="entry name" value="Translation factors"/>
    <property type="match status" value="1"/>
</dbReference>
<evidence type="ECO:0000256" key="11">
    <source>
        <dbReference type="ARBA" id="ARBA00022630"/>
    </source>
</evidence>
<evidence type="ECO:0000256" key="1">
    <source>
        <dbReference type="ARBA" id="ARBA00001924"/>
    </source>
</evidence>
<comment type="subunit">
    <text evidence="6">Homodimer.</text>
</comment>
<dbReference type="Gene3D" id="3.10.120.10">
    <property type="entry name" value="Cytochrome b5-like heme/steroid binding domain"/>
    <property type="match status" value="1"/>
</dbReference>
<dbReference type="SUPFAM" id="SSF56524">
    <property type="entry name" value="Oxidoreductase molybdopterin-binding domain"/>
    <property type="match status" value="1"/>
</dbReference>
<organism evidence="21 22">
    <name type="scientific">Sporidiobolus salmonicolor</name>
    <name type="common">Yeast-like fungus</name>
    <name type="synonym">Sporobolomyces salmonicolor</name>
    <dbReference type="NCBI Taxonomy" id="5005"/>
    <lineage>
        <taxon>Eukaryota</taxon>
        <taxon>Fungi</taxon>
        <taxon>Dikarya</taxon>
        <taxon>Basidiomycota</taxon>
        <taxon>Pucciniomycotina</taxon>
        <taxon>Microbotryomycetes</taxon>
        <taxon>Sporidiobolales</taxon>
        <taxon>Sporidiobolaceae</taxon>
        <taxon>Sporobolomyces</taxon>
    </lineage>
</organism>
<evidence type="ECO:0000256" key="6">
    <source>
        <dbReference type="ARBA" id="ARBA00011738"/>
    </source>
</evidence>
<dbReference type="GO" id="GO:0006790">
    <property type="term" value="P:sulfur compound metabolic process"/>
    <property type="evidence" value="ECO:0007669"/>
    <property type="project" value="TreeGrafter"/>
</dbReference>
<dbReference type="SUPFAM" id="SSF52343">
    <property type="entry name" value="Ferredoxin reductase-like, C-terminal NADP-linked domain"/>
    <property type="match status" value="1"/>
</dbReference>
<dbReference type="AlphaFoldDB" id="A0A0D6ERM0"/>
<keyword evidence="15" id="KW-0408">Iron</keyword>
<keyword evidence="16" id="KW-0534">Nitrate assimilation</keyword>
<evidence type="ECO:0000256" key="16">
    <source>
        <dbReference type="ARBA" id="ARBA00023063"/>
    </source>
</evidence>
<dbReference type="GO" id="GO:0043546">
    <property type="term" value="F:molybdopterin cofactor binding"/>
    <property type="evidence" value="ECO:0007669"/>
    <property type="project" value="InterPro"/>
</dbReference>
<dbReference type="OrthoDB" id="432685at2759"/>
<comment type="cofactor">
    <cofactor evidence="1">
        <name>Mo-molybdopterin</name>
        <dbReference type="ChEBI" id="CHEBI:71302"/>
    </cofactor>
</comment>
<dbReference type="InterPro" id="IPR001433">
    <property type="entry name" value="OxRdtase_FAD/NAD-bd"/>
</dbReference>
<dbReference type="Proteomes" id="UP000243876">
    <property type="component" value="Unassembled WGS sequence"/>
</dbReference>
<dbReference type="PANTHER" id="PTHR19372:SF7">
    <property type="entry name" value="SULFITE OXIDASE, MITOCHONDRIAL"/>
    <property type="match status" value="1"/>
</dbReference>
<feature type="compositionally biased region" description="Pro residues" evidence="18">
    <location>
        <begin position="57"/>
        <end position="67"/>
    </location>
</feature>
<dbReference type="GO" id="GO:0030151">
    <property type="term" value="F:molybdenum ion binding"/>
    <property type="evidence" value="ECO:0007669"/>
    <property type="project" value="InterPro"/>
</dbReference>
<comment type="similarity">
    <text evidence="5">Belongs to the nitrate reductase family.</text>
</comment>
<evidence type="ECO:0000256" key="9">
    <source>
        <dbReference type="ARBA" id="ARBA00022505"/>
    </source>
</evidence>
<proteinExistence type="inferred from homology"/>
<evidence type="ECO:0000256" key="18">
    <source>
        <dbReference type="SAM" id="MobiDB-lite"/>
    </source>
</evidence>
<dbReference type="Pfam" id="PF00970">
    <property type="entry name" value="FAD_binding_6"/>
    <property type="match status" value="2"/>
</dbReference>
<comment type="cofactor">
    <cofactor evidence="2">
        <name>heme</name>
        <dbReference type="ChEBI" id="CHEBI:30413"/>
    </cofactor>
</comment>
<dbReference type="InterPro" id="IPR001199">
    <property type="entry name" value="Cyt_B5-like_heme/steroid-bd"/>
</dbReference>
<dbReference type="Pfam" id="PF03404">
    <property type="entry name" value="Mo-co_dimer"/>
    <property type="match status" value="1"/>
</dbReference>
<dbReference type="InterPro" id="IPR018506">
    <property type="entry name" value="Cyt_B5_heme-BS"/>
</dbReference>
<dbReference type="InterPro" id="IPR000572">
    <property type="entry name" value="OxRdtase_Mopterin-bd_dom"/>
</dbReference>
<feature type="domain" description="FAD-binding FR-type" evidence="20">
    <location>
        <begin position="688"/>
        <end position="838"/>
    </location>
</feature>
<evidence type="ECO:0000256" key="15">
    <source>
        <dbReference type="ARBA" id="ARBA00023004"/>
    </source>
</evidence>
<evidence type="ECO:0000256" key="3">
    <source>
        <dbReference type="ARBA" id="ARBA00001974"/>
    </source>
</evidence>